<protein>
    <submittedName>
        <fullName evidence="2">Oidioi.mRNA.OKI2018_I69.chr1.g2823.t1.cds</fullName>
    </submittedName>
</protein>
<dbReference type="PANTHER" id="PTHR14469">
    <property type="entry name" value="SARCOMA ANTIGEN NY-SAR-23"/>
    <property type="match status" value="1"/>
</dbReference>
<proteinExistence type="inferred from homology"/>
<accession>A0ABN7SZ59</accession>
<dbReference type="InterPro" id="IPR036514">
    <property type="entry name" value="SGNH_hydro_sf"/>
</dbReference>
<name>A0ABN7SZ59_OIKDI</name>
<comment type="similarity">
    <text evidence="1">Belongs to the PC-esterase family.</text>
</comment>
<organism evidence="2 3">
    <name type="scientific">Oikopleura dioica</name>
    <name type="common">Tunicate</name>
    <dbReference type="NCBI Taxonomy" id="34765"/>
    <lineage>
        <taxon>Eukaryota</taxon>
        <taxon>Metazoa</taxon>
        <taxon>Chordata</taxon>
        <taxon>Tunicata</taxon>
        <taxon>Appendicularia</taxon>
        <taxon>Copelata</taxon>
        <taxon>Oikopleuridae</taxon>
        <taxon>Oikopleura</taxon>
    </lineage>
</organism>
<evidence type="ECO:0000313" key="2">
    <source>
        <dbReference type="EMBL" id="CAG5106395.1"/>
    </source>
</evidence>
<dbReference type="PANTHER" id="PTHR14469:SF0">
    <property type="entry name" value="FAMILY WITH SEQUENCE SIMILARITY 113"/>
    <property type="match status" value="1"/>
</dbReference>
<sequence>MYKDLVALVHDGHLMGDAEKRAKGENSYRGDVCLNVSELTNQTNFTEVREYRGYWPLTYEEKELARKKQWNWTDSILIRFGFITRAYNEYVEQLLNVLTEDHFPDVICINSTFWDISRWEEVRPSKDKNGFNYYPTFQRNIERLCDFIRRKEMEAINKCTLLQPCLKIWRTSMPIAAETKGGVLEGKGENNSAMYREDIARCNLNLIPIMNEKKWDVLDANFWFRNCQEQFRENDGIHWTAHAHRWLTNIFLSHLAEAWGLGWPTYPINDHSKSTVGAKKFKGVPLEGLFTFDDETRKIRETRGPDDILCAEQLRPLN</sequence>
<dbReference type="Proteomes" id="UP001158576">
    <property type="component" value="Chromosome 1"/>
</dbReference>
<dbReference type="SUPFAM" id="SSF52266">
    <property type="entry name" value="SGNH hydrolase"/>
    <property type="match status" value="1"/>
</dbReference>
<reference evidence="2 3" key="1">
    <citation type="submission" date="2021-04" db="EMBL/GenBank/DDBJ databases">
        <authorList>
            <person name="Bliznina A."/>
        </authorList>
    </citation>
    <scope>NUCLEOTIDE SEQUENCE [LARGE SCALE GENOMIC DNA]</scope>
</reference>
<gene>
    <name evidence="2" type="ORF">OKIOD_LOCUS11588</name>
</gene>
<evidence type="ECO:0000313" key="3">
    <source>
        <dbReference type="Proteomes" id="UP001158576"/>
    </source>
</evidence>
<evidence type="ECO:0000256" key="1">
    <source>
        <dbReference type="ARBA" id="ARBA00037957"/>
    </source>
</evidence>
<keyword evidence="3" id="KW-1185">Reference proteome</keyword>
<dbReference type="Gene3D" id="3.40.50.1110">
    <property type="entry name" value="SGNH hydrolase"/>
    <property type="match status" value="1"/>
</dbReference>
<dbReference type="EMBL" id="OU015566">
    <property type="protein sequence ID" value="CAG5106395.1"/>
    <property type="molecule type" value="Genomic_DNA"/>
</dbReference>